<evidence type="ECO:0000313" key="1">
    <source>
        <dbReference type="EMBL" id="NVD45365.1"/>
    </source>
</evidence>
<name>A0A850H811_9SPHN</name>
<comment type="caution">
    <text evidence="1">The sequence shown here is derived from an EMBL/GenBank/DDBJ whole genome shotgun (WGS) entry which is preliminary data.</text>
</comment>
<dbReference type="AlphaFoldDB" id="A0A850H811"/>
<protein>
    <submittedName>
        <fullName evidence="1">Uncharacterized protein</fullName>
    </submittedName>
</protein>
<dbReference type="RefSeq" id="WP_176267652.1">
    <property type="nucleotide sequence ID" value="NZ_JABWGV010000003.1"/>
</dbReference>
<dbReference type="Proteomes" id="UP000561438">
    <property type="component" value="Unassembled WGS sequence"/>
</dbReference>
<sequence length="123" mass="13789">MRGELLNVWDKVWSEVFVKLSKHRDSPSELFSELYQAIIPAPSPPAEPAEPTQYDEEGRLTDPEEIAADENYREALEAFGAARSHYEQAIAGKATGWARLLSLRRTISMRSLSPSGSMPTIRI</sequence>
<accession>A0A850H811</accession>
<evidence type="ECO:0000313" key="2">
    <source>
        <dbReference type="Proteomes" id="UP000561438"/>
    </source>
</evidence>
<keyword evidence="2" id="KW-1185">Reference proteome</keyword>
<proteinExistence type="predicted"/>
<reference evidence="1 2" key="1">
    <citation type="submission" date="2020-06" db="EMBL/GenBank/DDBJ databases">
        <title>Altererythrobacter sp. HHU K3-1.</title>
        <authorList>
            <person name="Zhang D."/>
            <person name="Xue H."/>
        </authorList>
    </citation>
    <scope>NUCLEOTIDE SEQUENCE [LARGE SCALE GENOMIC DNA]</scope>
    <source>
        <strain evidence="1 2">HHU K3-1</strain>
    </source>
</reference>
<gene>
    <name evidence="1" type="ORF">HUV48_10130</name>
</gene>
<dbReference type="EMBL" id="JABWGV010000003">
    <property type="protein sequence ID" value="NVD45365.1"/>
    <property type="molecule type" value="Genomic_DNA"/>
</dbReference>
<organism evidence="1 2">
    <name type="scientific">Qipengyuania atrilutea</name>
    <dbReference type="NCBI Taxonomy" id="2744473"/>
    <lineage>
        <taxon>Bacteria</taxon>
        <taxon>Pseudomonadati</taxon>
        <taxon>Pseudomonadota</taxon>
        <taxon>Alphaproteobacteria</taxon>
        <taxon>Sphingomonadales</taxon>
        <taxon>Erythrobacteraceae</taxon>
        <taxon>Qipengyuania</taxon>
    </lineage>
</organism>